<dbReference type="EMBL" id="CP001359">
    <property type="protein sequence ID" value="ACL67429.1"/>
    <property type="molecule type" value="Genomic_DNA"/>
</dbReference>
<accession>B8J9P1</accession>
<keyword evidence="1" id="KW-1133">Transmembrane helix</keyword>
<keyword evidence="1" id="KW-0812">Transmembrane</keyword>
<proteinExistence type="predicted"/>
<dbReference type="HOGENOM" id="CLU_1459824_0_0_7"/>
<organism evidence="2 3">
    <name type="scientific">Anaeromyxobacter dehalogenans (strain ATCC BAA-258 / DSM 21875 / 2CP-1)</name>
    <dbReference type="NCBI Taxonomy" id="455488"/>
    <lineage>
        <taxon>Bacteria</taxon>
        <taxon>Pseudomonadati</taxon>
        <taxon>Myxococcota</taxon>
        <taxon>Myxococcia</taxon>
        <taxon>Myxococcales</taxon>
        <taxon>Cystobacterineae</taxon>
        <taxon>Anaeromyxobacteraceae</taxon>
        <taxon>Anaeromyxobacter</taxon>
    </lineage>
</organism>
<gene>
    <name evidence="2" type="ordered locus">A2cp1_4111</name>
</gene>
<dbReference type="Proteomes" id="UP000007089">
    <property type="component" value="Chromosome"/>
</dbReference>
<sequence length="215" mass="22860">MSEVSPASPSGAGHARRHFLLDRGFQLKYALTMAGAGLVVAIAFGLWLHQAHAQATALLPQDADTRALIARSDRLLLAAFAGIALLLSGALGLLGIVITHRVAGPVFVMGHYLSIMAQGRFPRMRTLRRGDELKAFFRTFLEAVDAMKAREARHAAVLEAAVERMRAAEAHAPELAPAIEALAAAARERRAALAIDDPELTPIAVPAPRQGAAGR</sequence>
<keyword evidence="1" id="KW-0472">Membrane</keyword>
<evidence type="ECO:0000313" key="3">
    <source>
        <dbReference type="Proteomes" id="UP000007089"/>
    </source>
</evidence>
<feature type="transmembrane region" description="Helical" evidence="1">
    <location>
        <begin position="29"/>
        <end position="48"/>
    </location>
</feature>
<protein>
    <submittedName>
        <fullName evidence="2">HAMP domain protein</fullName>
    </submittedName>
</protein>
<reference evidence="2" key="1">
    <citation type="submission" date="2009-01" db="EMBL/GenBank/DDBJ databases">
        <title>Complete sequence of Anaeromyxobacter dehalogenans 2CP-1.</title>
        <authorList>
            <consortium name="US DOE Joint Genome Institute"/>
            <person name="Lucas S."/>
            <person name="Copeland A."/>
            <person name="Lapidus A."/>
            <person name="Glavina del Rio T."/>
            <person name="Dalin E."/>
            <person name="Tice H."/>
            <person name="Bruce D."/>
            <person name="Goodwin L."/>
            <person name="Pitluck S."/>
            <person name="Saunders E."/>
            <person name="Brettin T."/>
            <person name="Detter J.C."/>
            <person name="Han C."/>
            <person name="Larimer F."/>
            <person name="Land M."/>
            <person name="Hauser L."/>
            <person name="Kyrpides N."/>
            <person name="Ovchinnikova G."/>
            <person name="Beliaev A.S."/>
            <person name="Richardson P."/>
        </authorList>
    </citation>
    <scope>NUCLEOTIDE SEQUENCE</scope>
    <source>
        <strain evidence="2">2CP-1</strain>
    </source>
</reference>
<evidence type="ECO:0000313" key="2">
    <source>
        <dbReference type="EMBL" id="ACL67429.1"/>
    </source>
</evidence>
<feature type="transmembrane region" description="Helical" evidence="1">
    <location>
        <begin position="75"/>
        <end position="96"/>
    </location>
</feature>
<evidence type="ECO:0000256" key="1">
    <source>
        <dbReference type="SAM" id="Phobius"/>
    </source>
</evidence>
<dbReference type="KEGG" id="acp:A2cp1_4111"/>
<dbReference type="RefSeq" id="WP_015935149.1">
    <property type="nucleotide sequence ID" value="NC_011891.1"/>
</dbReference>
<name>B8J9P1_ANAD2</name>
<dbReference type="AlphaFoldDB" id="B8J9P1"/>
<keyword evidence="3" id="KW-1185">Reference proteome</keyword>